<proteinExistence type="inferred from homology"/>
<accession>A0A1X2CUK2</accession>
<organism evidence="4 5">
    <name type="scientific">Mycobacterium riyadhense</name>
    <dbReference type="NCBI Taxonomy" id="486698"/>
    <lineage>
        <taxon>Bacteria</taxon>
        <taxon>Bacillati</taxon>
        <taxon>Actinomycetota</taxon>
        <taxon>Actinomycetes</taxon>
        <taxon>Mycobacteriales</taxon>
        <taxon>Mycobacteriaceae</taxon>
        <taxon>Mycobacterium</taxon>
    </lineage>
</organism>
<dbReference type="PANTHER" id="PTHR46766">
    <property type="entry name" value="GLUTAMINE-RICH PROTEIN 2"/>
    <property type="match status" value="1"/>
</dbReference>
<comment type="caution">
    <text evidence="4">The sequence shown here is derived from an EMBL/GenBank/DDBJ whole genome shotgun (WGS) entry which is preliminary data.</text>
</comment>
<dbReference type="InterPro" id="IPR000030">
    <property type="entry name" value="PPE_dom"/>
</dbReference>
<feature type="region of interest" description="Disordered" evidence="2">
    <location>
        <begin position="423"/>
        <end position="450"/>
    </location>
</feature>
<evidence type="ECO:0000256" key="2">
    <source>
        <dbReference type="SAM" id="MobiDB-lite"/>
    </source>
</evidence>
<reference evidence="4 5" key="1">
    <citation type="submission" date="2016-01" db="EMBL/GenBank/DDBJ databases">
        <title>The new phylogeny of the genus Mycobacterium.</title>
        <authorList>
            <person name="Tarcisio F."/>
            <person name="Conor M."/>
            <person name="Antonella G."/>
            <person name="Elisabetta G."/>
            <person name="Giulia F.S."/>
            <person name="Sara T."/>
            <person name="Anna F."/>
            <person name="Clotilde B."/>
            <person name="Roberto B."/>
            <person name="Veronica D.S."/>
            <person name="Fabio R."/>
            <person name="Monica P."/>
            <person name="Olivier J."/>
            <person name="Enrico T."/>
            <person name="Nicola S."/>
        </authorList>
    </citation>
    <scope>NUCLEOTIDE SEQUENCE [LARGE SCALE GENOMIC DNA]</scope>
    <source>
        <strain evidence="4 5">DSM 45176</strain>
    </source>
</reference>
<dbReference type="InterPro" id="IPR038332">
    <property type="entry name" value="PPE_sf"/>
</dbReference>
<dbReference type="AlphaFoldDB" id="A0A1X2CUK2"/>
<gene>
    <name evidence="4" type="ORF">AWC22_18755</name>
</gene>
<dbReference type="EMBL" id="LQPQ01000073">
    <property type="protein sequence ID" value="ORW79577.1"/>
    <property type="molecule type" value="Genomic_DNA"/>
</dbReference>
<dbReference type="RefSeq" id="WP_085250504.1">
    <property type="nucleotide sequence ID" value="NZ_CAJMWJ010000001.1"/>
</dbReference>
<evidence type="ECO:0000313" key="5">
    <source>
        <dbReference type="Proteomes" id="UP000193087"/>
    </source>
</evidence>
<evidence type="ECO:0000259" key="3">
    <source>
        <dbReference type="Pfam" id="PF00823"/>
    </source>
</evidence>
<dbReference type="STRING" id="486698.AWC22_18755"/>
<keyword evidence="5" id="KW-1185">Reference proteome</keyword>
<evidence type="ECO:0000313" key="4">
    <source>
        <dbReference type="EMBL" id="ORW79577.1"/>
    </source>
</evidence>
<protein>
    <recommendedName>
        <fullName evidence="3">PPE domain-containing protein</fullName>
    </recommendedName>
</protein>
<comment type="similarity">
    <text evidence="1">Belongs to the mycobacterial PPE family.</text>
</comment>
<dbReference type="GO" id="GO:0052572">
    <property type="term" value="P:response to host immune response"/>
    <property type="evidence" value="ECO:0007669"/>
    <property type="project" value="TreeGrafter"/>
</dbReference>
<dbReference type="Proteomes" id="UP000193087">
    <property type="component" value="Unassembled WGS sequence"/>
</dbReference>
<dbReference type="Pfam" id="PF00823">
    <property type="entry name" value="PPE"/>
    <property type="match status" value="1"/>
</dbReference>
<name>A0A1X2CUK2_9MYCO</name>
<feature type="region of interest" description="Disordered" evidence="2">
    <location>
        <begin position="241"/>
        <end position="264"/>
    </location>
</feature>
<dbReference type="SUPFAM" id="SSF140459">
    <property type="entry name" value="PE/PPE dimer-like"/>
    <property type="match status" value="1"/>
</dbReference>
<dbReference type="GeneID" id="93495148"/>
<dbReference type="PANTHER" id="PTHR46766:SF1">
    <property type="entry name" value="GLUTAMINE-RICH PROTEIN 2"/>
    <property type="match status" value="1"/>
</dbReference>
<evidence type="ECO:0000256" key="1">
    <source>
        <dbReference type="ARBA" id="ARBA00010652"/>
    </source>
</evidence>
<dbReference type="Gene3D" id="1.20.1260.20">
    <property type="entry name" value="PPE superfamily"/>
    <property type="match status" value="1"/>
</dbReference>
<dbReference type="OrthoDB" id="4772941at2"/>
<sequence length="450" mass="46959">MVAAPPEVITGRLMSGAGAAPMLEASASFTAAAAAYEAAADRLEAHLAWLMNAWQSPTALAVLAAVTRYVAWLRVTQAQLVASAGRTADQAAAFTTAYTTMAQMAEIIDNRVTTAVLYATNFLGVNTIPIGVREGQYVGMTIQDIVVQETYLAATIANTAFESFLPAIPIVVGAPVLPPVIDQAVVAADRAGDTLMLAASKAESAAQLMSQMMGQGVSAAVMGGLLSKAGVQQADPHDALDRYRDAQSQQQQQQSATDKMGKQLMQQVPQQLAQGVSQAAQIPQQAVQLLTQPLQQATQQAQQFGSQIGQLMSQVAPEHRVDSPGFFDTQPSLPTLDRLAGSNIGAPALTAAIRVPTLGGLSAASTGFRFPSGWDSALPTTPASASPVGLAARPLGAGMAPLHALHRPQEEEEEKVTRAAPELVPVWGAEPPELQTVSAGELVSERQEAV</sequence>
<feature type="domain" description="PPE" evidence="3">
    <location>
        <begin position="3"/>
        <end position="157"/>
    </location>
</feature>